<dbReference type="Pfam" id="PF00856">
    <property type="entry name" value="SET"/>
    <property type="match status" value="1"/>
</dbReference>
<dbReference type="PANTHER" id="PTHR47332">
    <property type="entry name" value="SET DOMAIN-CONTAINING PROTEIN 5"/>
    <property type="match status" value="1"/>
</dbReference>
<evidence type="ECO:0000313" key="2">
    <source>
        <dbReference type="EMBL" id="CAB9513344.1"/>
    </source>
</evidence>
<keyword evidence="3" id="KW-1185">Reference proteome</keyword>
<dbReference type="SUPFAM" id="SSF82199">
    <property type="entry name" value="SET domain"/>
    <property type="match status" value="1"/>
</dbReference>
<dbReference type="OrthoDB" id="265717at2759"/>
<dbReference type="InterPro" id="IPR053185">
    <property type="entry name" value="SET_domain_protein"/>
</dbReference>
<proteinExistence type="predicted"/>
<evidence type="ECO:0000259" key="1">
    <source>
        <dbReference type="Pfam" id="PF00856"/>
    </source>
</evidence>
<accession>A0A9N8E609</accession>
<dbReference type="PANTHER" id="PTHR47332:SF4">
    <property type="entry name" value="SET DOMAIN-CONTAINING PROTEIN 5"/>
    <property type="match status" value="1"/>
</dbReference>
<reference evidence="2" key="1">
    <citation type="submission" date="2020-06" db="EMBL/GenBank/DDBJ databases">
        <authorList>
            <consortium name="Plant Systems Biology data submission"/>
        </authorList>
    </citation>
    <scope>NUCLEOTIDE SEQUENCE</scope>
    <source>
        <strain evidence="2">D6</strain>
    </source>
</reference>
<protein>
    <recommendedName>
        <fullName evidence="1">SET domain-containing protein</fullName>
    </recommendedName>
</protein>
<dbReference type="EMBL" id="CAICTM010000585">
    <property type="protein sequence ID" value="CAB9513344.1"/>
    <property type="molecule type" value="Genomic_DNA"/>
</dbReference>
<sequence>MSVQQLLPMMEVVYNRKKTTYFKLAHNPAKGTHVVAIKDIEGGAVVLVEKAMYVQPTRHHSSLAVDPDFQSLIAIIDEKEDSCNSQALRDALDRVAELSVTAYIQGSSQKEEVWKLEDSHRHARVGDNVQIEGLASEAGKKLNGSYGHVSKMDEKDASRLGVVVSAPGGRKGTKNKSKHGEMVRSIKPCNLKTLGGIMRTNAYHDTTLEAHILFKDLCRFNHACCDAANLNRTIHHGKAYVVAKRDILCGEELMIDYLAATVQGQNRLELLHNMFNFRCQCPEH</sequence>
<comment type="caution">
    <text evidence="2">The sequence shown here is derived from an EMBL/GenBank/DDBJ whole genome shotgun (WGS) entry which is preliminary data.</text>
</comment>
<dbReference type="Gene3D" id="2.170.270.10">
    <property type="entry name" value="SET domain"/>
    <property type="match status" value="1"/>
</dbReference>
<feature type="domain" description="SET" evidence="1">
    <location>
        <begin position="31"/>
        <end position="257"/>
    </location>
</feature>
<dbReference type="Proteomes" id="UP001153069">
    <property type="component" value="Unassembled WGS sequence"/>
</dbReference>
<dbReference type="AlphaFoldDB" id="A0A9N8E609"/>
<organism evidence="2 3">
    <name type="scientific">Seminavis robusta</name>
    <dbReference type="NCBI Taxonomy" id="568900"/>
    <lineage>
        <taxon>Eukaryota</taxon>
        <taxon>Sar</taxon>
        <taxon>Stramenopiles</taxon>
        <taxon>Ochrophyta</taxon>
        <taxon>Bacillariophyta</taxon>
        <taxon>Bacillariophyceae</taxon>
        <taxon>Bacillariophycidae</taxon>
        <taxon>Naviculales</taxon>
        <taxon>Naviculaceae</taxon>
        <taxon>Seminavis</taxon>
    </lineage>
</organism>
<dbReference type="InterPro" id="IPR001214">
    <property type="entry name" value="SET_dom"/>
</dbReference>
<gene>
    <name evidence="2" type="ORF">SEMRO_586_G171120.1</name>
</gene>
<dbReference type="InterPro" id="IPR046341">
    <property type="entry name" value="SET_dom_sf"/>
</dbReference>
<name>A0A9N8E609_9STRA</name>
<evidence type="ECO:0000313" key="3">
    <source>
        <dbReference type="Proteomes" id="UP001153069"/>
    </source>
</evidence>